<comment type="caution">
    <text evidence="2">The sequence shown here is derived from an EMBL/GenBank/DDBJ whole genome shotgun (WGS) entry which is preliminary data.</text>
</comment>
<dbReference type="InterPro" id="IPR027417">
    <property type="entry name" value="P-loop_NTPase"/>
</dbReference>
<dbReference type="Gene3D" id="3.40.50.300">
    <property type="entry name" value="P-loop containing nucleotide triphosphate hydrolases"/>
    <property type="match status" value="1"/>
</dbReference>
<dbReference type="SMART" id="SM00382">
    <property type="entry name" value="AAA"/>
    <property type="match status" value="1"/>
</dbReference>
<dbReference type="SUPFAM" id="SSF52540">
    <property type="entry name" value="P-loop containing nucleoside triphosphate hydrolases"/>
    <property type="match status" value="1"/>
</dbReference>
<dbReference type="PANTHER" id="PTHR43581:SF2">
    <property type="entry name" value="EXCINUCLEASE ATPASE SUBUNIT"/>
    <property type="match status" value="1"/>
</dbReference>
<keyword evidence="3" id="KW-1185">Reference proteome</keyword>
<sequence>MYIKVISPNSNPPKNDRSDVTFYLRQDNWNDHSYQTQYHLFLSSRYTDDGEILSIGDVKILKKGQTKADGLQLTVGEFESLSDDFCSVGQSLDFYERLANINSDLRHYILSSLRDVVIFKEFKSGFEDEEGWKISLMRDIGSDDDIFLLSPIIISREYQKIPSIDLKFQFNTVGLESPIEFDFDSPAYSYKEKLPSRMIVLVGRNGSGKSTLLSKISRIAFSSGSDRKDAVLSRVGSFEPSGLGFPKVVNISYSAFDSFQIPGIYIHEKEQILRDLSKHQGRYIFCGIRDICKELEQSREVISYDDRGRLSEADILRDREEFTHLKSVDRLSVEVKELLEIINKNKKGELLLGAFSILSKESSFKAIYTSVSGGDSTADIVKIFMTLSTGHKFVIHSIVNIVAHTEKRSLILFDEPETHLHPPLLAVLMSEIRYVLGKVDAFSIIATHSPVVVQETLSKHVHIIRRSGESTKVISPDIQTYGESIASITSFVFGLSSDITDFHYEIDKVINNIKLSFIKKSDKEIMNDIEKLFSGKTSVQARAYIMSKLIHGED</sequence>
<evidence type="ECO:0000313" key="3">
    <source>
        <dbReference type="Proteomes" id="UP000675653"/>
    </source>
</evidence>
<dbReference type="EMBL" id="JAGRZL010000043">
    <property type="protein sequence ID" value="MBR7630297.1"/>
    <property type="molecule type" value="Genomic_DNA"/>
</dbReference>
<gene>
    <name evidence="2" type="ORF">KAT72_15040</name>
</gene>
<dbReference type="PANTHER" id="PTHR43581">
    <property type="entry name" value="ATP/GTP PHOSPHATASE"/>
    <property type="match status" value="1"/>
</dbReference>
<dbReference type="InterPro" id="IPR051396">
    <property type="entry name" value="Bact_Antivir_Def_Nuclease"/>
</dbReference>
<evidence type="ECO:0000259" key="1">
    <source>
        <dbReference type="SMART" id="SM00382"/>
    </source>
</evidence>
<accession>A0ABS5GTY5</accession>
<proteinExistence type="predicted"/>
<feature type="domain" description="AAA+ ATPase" evidence="1">
    <location>
        <begin position="195"/>
        <end position="468"/>
    </location>
</feature>
<name>A0ABS5GTY5_9GAMM</name>
<organism evidence="2 3">
    <name type="scientific">Aeromonas popoffii</name>
    <dbReference type="NCBI Taxonomy" id="70856"/>
    <lineage>
        <taxon>Bacteria</taxon>
        <taxon>Pseudomonadati</taxon>
        <taxon>Pseudomonadota</taxon>
        <taxon>Gammaproteobacteria</taxon>
        <taxon>Aeromonadales</taxon>
        <taxon>Aeromonadaceae</taxon>
        <taxon>Aeromonas</taxon>
    </lineage>
</organism>
<reference evidence="2 3" key="1">
    <citation type="submission" date="2021-04" db="EMBL/GenBank/DDBJ databases">
        <title>Draft Genome of Aeromonas popoffii ID682, isolated from a natural water source in Idaho.</title>
        <authorList>
            <person name="Testerman T."/>
            <person name="Graf J."/>
        </authorList>
    </citation>
    <scope>NUCLEOTIDE SEQUENCE [LARGE SCALE GENOMIC DNA]</scope>
    <source>
        <strain evidence="2 3">ID682</strain>
    </source>
</reference>
<dbReference type="RefSeq" id="WP_212514069.1">
    <property type="nucleotide sequence ID" value="NZ_CAWQDX010000067.1"/>
</dbReference>
<dbReference type="Proteomes" id="UP000675653">
    <property type="component" value="Unassembled WGS sequence"/>
</dbReference>
<dbReference type="InterPro" id="IPR003593">
    <property type="entry name" value="AAA+_ATPase"/>
</dbReference>
<protein>
    <submittedName>
        <fullName evidence="2">AAA family ATPase</fullName>
    </submittedName>
</protein>
<evidence type="ECO:0000313" key="2">
    <source>
        <dbReference type="EMBL" id="MBR7630297.1"/>
    </source>
</evidence>